<dbReference type="InterPro" id="IPR001926">
    <property type="entry name" value="TrpB-like_PALP"/>
</dbReference>
<gene>
    <name evidence="14" type="ORF">SODALDRAFT_333183</name>
</gene>
<comment type="pathway">
    <text evidence="3">Amino-acid biosynthesis; L-lysine biosynthesis via DAP pathway; LL-2,6-diaminopimelate from (S)-tetrahydrodipicolinate (succinylase route): step 3/3.</text>
</comment>
<evidence type="ECO:0000256" key="11">
    <source>
        <dbReference type="ARBA" id="ARBA00051301"/>
    </source>
</evidence>
<evidence type="ECO:0000259" key="13">
    <source>
        <dbReference type="Pfam" id="PF07687"/>
    </source>
</evidence>
<evidence type="ECO:0000259" key="12">
    <source>
        <dbReference type="Pfam" id="PF00291"/>
    </source>
</evidence>
<feature type="domain" description="Tryptophan synthase beta chain-like PALP" evidence="12">
    <location>
        <begin position="3"/>
        <end position="157"/>
    </location>
</feature>
<dbReference type="InterPro" id="IPR001261">
    <property type="entry name" value="ArgE/DapE_CS"/>
</dbReference>
<evidence type="ECO:0000313" key="14">
    <source>
        <dbReference type="EMBL" id="ROT38578.1"/>
    </source>
</evidence>
<dbReference type="GO" id="GO:0046872">
    <property type="term" value="F:metal ion binding"/>
    <property type="evidence" value="ECO:0007669"/>
    <property type="project" value="UniProtKB-KW"/>
</dbReference>
<evidence type="ECO:0000256" key="4">
    <source>
        <dbReference type="ARBA" id="ARBA00006247"/>
    </source>
</evidence>
<dbReference type="GO" id="GO:0009014">
    <property type="term" value="F:succinyl-diaminopimelate desuccinylase activity"/>
    <property type="evidence" value="ECO:0007669"/>
    <property type="project" value="UniProtKB-EC"/>
</dbReference>
<dbReference type="AlphaFoldDB" id="A0A3N2PVR6"/>
<evidence type="ECO:0000256" key="6">
    <source>
        <dbReference type="ARBA" id="ARBA00016853"/>
    </source>
</evidence>
<dbReference type="SUPFAM" id="SSF53187">
    <property type="entry name" value="Zn-dependent exopeptidases"/>
    <property type="match status" value="1"/>
</dbReference>
<comment type="similarity">
    <text evidence="4">Belongs to the peptidase M20A family.</text>
</comment>
<dbReference type="SUPFAM" id="SSF55031">
    <property type="entry name" value="Bacterial exopeptidase dimerisation domain"/>
    <property type="match status" value="1"/>
</dbReference>
<comment type="cofactor">
    <cofactor evidence="2">
        <name>Zn(2+)</name>
        <dbReference type="ChEBI" id="CHEBI:29105"/>
    </cofactor>
</comment>
<keyword evidence="8" id="KW-0378">Hydrolase</keyword>
<feature type="domain" description="Peptidase M20 dimerisation" evidence="13">
    <location>
        <begin position="341"/>
        <end position="451"/>
    </location>
</feature>
<dbReference type="NCBIfam" id="TIGR01910">
    <property type="entry name" value="DapE-ArgE"/>
    <property type="match status" value="1"/>
</dbReference>
<sequence length="555" mass="58650">MLKEVDDQLDSHPPDLVIAPVGVGSFAQAVVAHYKSPGKTTKVVTVEPDTAACLWKSLAKGSPDAIQTSHTIMAGMDAGTVSSIAWPFLRDGVDASVTVSDHESHLAVQELVESSAAVLAGPCGAATLAALRRLTSTPHDRQRLNLTPDATVVLLCTEGRRPYPPPRDVSLEDATSLTQALVRINSAVPGTGTVQGPGETEIAQFIAAWLEHRDMETHWIEPTPGRPSVVGIVRGTGGGKSLMFNGHIDTVTTASYSGDPLSGVIQNGKLYGRGSADMKSGLAASLVALAEAKKTPLAGDVLLAAVADEEDLSIGTEQVLEAGWRADAAVVCEPTDETLANAHRGFAWLEVDIHGVAAHGSRFDLGVDAITRAGSFLVELARYSDSLLSGTRDDPLLGPPSVHASMVRGGEEPASYPAKCTVVLERRTVVGETPESVRGEVLELLRRAAENVAGPELNYHVRVTFFRPPFAVPETEPIVQLVKRAHESVSGEAAVVKPVSYWTDCALLADKGIPAVLYGPKGHGLHSKEEWVDVKSVETVASTLVHVMKEFCGSP</sequence>
<dbReference type="PANTHER" id="PTHR43808:SF25">
    <property type="entry name" value="PEPTIDASE M20 DIMERISATION DOMAIN-CONTAINING PROTEIN"/>
    <property type="match status" value="1"/>
</dbReference>
<dbReference type="UniPathway" id="UPA00034">
    <property type="reaction ID" value="UER00021"/>
</dbReference>
<keyword evidence="7" id="KW-0479">Metal-binding</keyword>
<dbReference type="InterPro" id="IPR036264">
    <property type="entry name" value="Bact_exopeptidase_dim_dom"/>
</dbReference>
<dbReference type="RefSeq" id="XP_028466384.1">
    <property type="nucleotide sequence ID" value="XM_028611901.1"/>
</dbReference>
<keyword evidence="10" id="KW-0170">Cobalt</keyword>
<dbReference type="OrthoDB" id="10059875at2759"/>
<dbReference type="Gene3D" id="3.40.50.1100">
    <property type="match status" value="1"/>
</dbReference>
<evidence type="ECO:0000256" key="9">
    <source>
        <dbReference type="ARBA" id="ARBA00022833"/>
    </source>
</evidence>
<dbReference type="Pfam" id="PF01546">
    <property type="entry name" value="Peptidase_M20"/>
    <property type="match status" value="1"/>
</dbReference>
<dbReference type="Pfam" id="PF00291">
    <property type="entry name" value="PALP"/>
    <property type="match status" value="1"/>
</dbReference>
<dbReference type="InterPro" id="IPR002933">
    <property type="entry name" value="Peptidase_M20"/>
</dbReference>
<keyword evidence="9" id="KW-0862">Zinc</keyword>
<accession>A0A3N2PVR6</accession>
<dbReference type="PANTHER" id="PTHR43808">
    <property type="entry name" value="ACETYLORNITHINE DEACETYLASE"/>
    <property type="match status" value="1"/>
</dbReference>
<evidence type="ECO:0000256" key="2">
    <source>
        <dbReference type="ARBA" id="ARBA00001947"/>
    </source>
</evidence>
<dbReference type="InterPro" id="IPR050072">
    <property type="entry name" value="Peptidase_M20A"/>
</dbReference>
<dbReference type="InterPro" id="IPR010182">
    <property type="entry name" value="ArgE/DapE"/>
</dbReference>
<evidence type="ECO:0000256" key="1">
    <source>
        <dbReference type="ARBA" id="ARBA00001941"/>
    </source>
</evidence>
<dbReference type="STRING" id="1314773.A0A3N2PVR6"/>
<dbReference type="Gene3D" id="3.30.70.360">
    <property type="match status" value="1"/>
</dbReference>
<evidence type="ECO:0000256" key="8">
    <source>
        <dbReference type="ARBA" id="ARBA00022801"/>
    </source>
</evidence>
<dbReference type="GeneID" id="39580379"/>
<dbReference type="InterPro" id="IPR036052">
    <property type="entry name" value="TrpB-like_PALP_sf"/>
</dbReference>
<comment type="cofactor">
    <cofactor evidence="1">
        <name>Co(2+)</name>
        <dbReference type="ChEBI" id="CHEBI:48828"/>
    </cofactor>
</comment>
<dbReference type="Gene3D" id="3.40.630.10">
    <property type="entry name" value="Zn peptidases"/>
    <property type="match status" value="1"/>
</dbReference>
<evidence type="ECO:0000256" key="5">
    <source>
        <dbReference type="ARBA" id="ARBA00011921"/>
    </source>
</evidence>
<dbReference type="EC" id="3.5.1.18" evidence="5"/>
<keyword evidence="15" id="KW-1185">Reference proteome</keyword>
<reference evidence="14 15" key="1">
    <citation type="journal article" date="2018" name="Mol. Ecol.">
        <title>The obligate alkalophilic soda-lake fungus Sodiomyces alkalinus has shifted to a protein diet.</title>
        <authorList>
            <person name="Grum-Grzhimaylo A.A."/>
            <person name="Falkoski D.L."/>
            <person name="van den Heuvel J."/>
            <person name="Valero-Jimenez C.A."/>
            <person name="Min B."/>
            <person name="Choi I.G."/>
            <person name="Lipzen A."/>
            <person name="Daum C.G."/>
            <person name="Aanen D.K."/>
            <person name="Tsang A."/>
            <person name="Henrissat B."/>
            <person name="Bilanenko E.N."/>
            <person name="de Vries R.P."/>
            <person name="van Kan J.A.L."/>
            <person name="Grigoriev I.V."/>
            <person name="Debets A.J.M."/>
        </authorList>
    </citation>
    <scope>NUCLEOTIDE SEQUENCE [LARGE SCALE GENOMIC DNA]</scope>
    <source>
        <strain evidence="14 15">F11</strain>
    </source>
</reference>
<proteinExistence type="inferred from homology"/>
<organism evidence="14 15">
    <name type="scientific">Sodiomyces alkalinus (strain CBS 110278 / VKM F-3762 / F11)</name>
    <name type="common">Alkaliphilic filamentous fungus</name>
    <dbReference type="NCBI Taxonomy" id="1314773"/>
    <lineage>
        <taxon>Eukaryota</taxon>
        <taxon>Fungi</taxon>
        <taxon>Dikarya</taxon>
        <taxon>Ascomycota</taxon>
        <taxon>Pezizomycotina</taxon>
        <taxon>Sordariomycetes</taxon>
        <taxon>Hypocreomycetidae</taxon>
        <taxon>Glomerellales</taxon>
        <taxon>Plectosphaerellaceae</taxon>
        <taxon>Sodiomyces</taxon>
    </lineage>
</organism>
<dbReference type="Pfam" id="PF07687">
    <property type="entry name" value="M20_dimer"/>
    <property type="match status" value="1"/>
</dbReference>
<evidence type="ECO:0000313" key="15">
    <source>
        <dbReference type="Proteomes" id="UP000272025"/>
    </source>
</evidence>
<dbReference type="EMBL" id="ML119055">
    <property type="protein sequence ID" value="ROT38578.1"/>
    <property type="molecule type" value="Genomic_DNA"/>
</dbReference>
<protein>
    <recommendedName>
        <fullName evidence="6">Probable succinyl-diaminopimelate desuccinylase</fullName>
        <ecNumber evidence="5">3.5.1.18</ecNumber>
    </recommendedName>
</protein>
<dbReference type="InterPro" id="IPR011650">
    <property type="entry name" value="Peptidase_M20_dimer"/>
</dbReference>
<dbReference type="GO" id="GO:0009089">
    <property type="term" value="P:lysine biosynthetic process via diaminopimelate"/>
    <property type="evidence" value="ECO:0007669"/>
    <property type="project" value="UniProtKB-UniPathway"/>
</dbReference>
<name>A0A3N2PVR6_SODAK</name>
<dbReference type="PROSITE" id="PS00758">
    <property type="entry name" value="ARGE_DAPE_CPG2_1"/>
    <property type="match status" value="1"/>
</dbReference>
<dbReference type="Proteomes" id="UP000272025">
    <property type="component" value="Unassembled WGS sequence"/>
</dbReference>
<evidence type="ECO:0000256" key="3">
    <source>
        <dbReference type="ARBA" id="ARBA00005130"/>
    </source>
</evidence>
<evidence type="ECO:0000256" key="10">
    <source>
        <dbReference type="ARBA" id="ARBA00023285"/>
    </source>
</evidence>
<evidence type="ECO:0000256" key="7">
    <source>
        <dbReference type="ARBA" id="ARBA00022723"/>
    </source>
</evidence>
<comment type="catalytic activity">
    <reaction evidence="11">
        <text>N-succinyl-(2S,6S)-2,6-diaminopimelate + H2O = (2S,6S)-2,6-diaminopimelate + succinate</text>
        <dbReference type="Rhea" id="RHEA:22608"/>
        <dbReference type="ChEBI" id="CHEBI:15377"/>
        <dbReference type="ChEBI" id="CHEBI:30031"/>
        <dbReference type="ChEBI" id="CHEBI:57609"/>
        <dbReference type="ChEBI" id="CHEBI:58087"/>
        <dbReference type="EC" id="3.5.1.18"/>
    </reaction>
</comment>
<dbReference type="SUPFAM" id="SSF53686">
    <property type="entry name" value="Tryptophan synthase beta subunit-like PLP-dependent enzymes"/>
    <property type="match status" value="1"/>
</dbReference>